<dbReference type="PANTHER" id="PTHR46972">
    <property type="entry name" value="MONOOXYGENASE ASQM-RELATED"/>
    <property type="match status" value="1"/>
</dbReference>
<evidence type="ECO:0000256" key="2">
    <source>
        <dbReference type="ARBA" id="ARBA00022827"/>
    </source>
</evidence>
<dbReference type="InterPro" id="IPR036188">
    <property type="entry name" value="FAD/NAD-bd_sf"/>
</dbReference>
<keyword evidence="3" id="KW-0560">Oxidoreductase</keyword>
<dbReference type="PANTHER" id="PTHR46972:SF1">
    <property type="entry name" value="FAD DEPENDENT OXIDOREDUCTASE DOMAIN-CONTAINING PROTEIN"/>
    <property type="match status" value="1"/>
</dbReference>
<evidence type="ECO:0000256" key="1">
    <source>
        <dbReference type="ARBA" id="ARBA00022630"/>
    </source>
</evidence>
<evidence type="ECO:0008006" key="7">
    <source>
        <dbReference type="Google" id="ProtNLM"/>
    </source>
</evidence>
<keyword evidence="1" id="KW-0285">Flavoprotein</keyword>
<gene>
    <name evidence="5" type="ORF">PPERSA_04363</name>
</gene>
<dbReference type="GO" id="GO:0004497">
    <property type="term" value="F:monooxygenase activity"/>
    <property type="evidence" value="ECO:0007669"/>
    <property type="project" value="UniProtKB-KW"/>
</dbReference>
<dbReference type="SUPFAM" id="SSF51905">
    <property type="entry name" value="FAD/NAD(P)-binding domain"/>
    <property type="match status" value="1"/>
</dbReference>
<protein>
    <recommendedName>
        <fullName evidence="7">FAD-binding domain-containing protein</fullName>
    </recommendedName>
</protein>
<dbReference type="OrthoDB" id="655030at2759"/>
<sequence length="210" mass="24576">MRQQVRKILLGLKNILWGYQVNEIKQLENFKIQVNFKNKDKIIEQSQVFDIVFSCEGVFSKLRNQFIKDNPIYLGLNMINGIIDVSKQSIKNNNSYSIVDQTSHRLFFKPFQKGQMMWQLTSVMGLVESKQLASGNQEKWIQYVRENLKDWKHPILECIFNTDKNQMRCGPLFYRNSIQQKLNLNNILFLGDAIHPMPPFKGQGANQAFV</sequence>
<dbReference type="Proteomes" id="UP000054937">
    <property type="component" value="Unassembled WGS sequence"/>
</dbReference>
<reference evidence="5 6" key="1">
    <citation type="journal article" date="2015" name="Sci. Rep.">
        <title>Genome of the facultative scuticociliatosis pathogen Pseudocohnilembus persalinus provides insight into its virulence through horizontal gene transfer.</title>
        <authorList>
            <person name="Xiong J."/>
            <person name="Wang G."/>
            <person name="Cheng J."/>
            <person name="Tian M."/>
            <person name="Pan X."/>
            <person name="Warren A."/>
            <person name="Jiang C."/>
            <person name="Yuan D."/>
            <person name="Miao W."/>
        </authorList>
    </citation>
    <scope>NUCLEOTIDE SEQUENCE [LARGE SCALE GENOMIC DNA]</scope>
    <source>
        <strain evidence="5">36N120E</strain>
    </source>
</reference>
<dbReference type="Gene3D" id="3.50.50.60">
    <property type="entry name" value="FAD/NAD(P)-binding domain"/>
    <property type="match status" value="1"/>
</dbReference>
<organism evidence="5 6">
    <name type="scientific">Pseudocohnilembus persalinus</name>
    <name type="common">Ciliate</name>
    <dbReference type="NCBI Taxonomy" id="266149"/>
    <lineage>
        <taxon>Eukaryota</taxon>
        <taxon>Sar</taxon>
        <taxon>Alveolata</taxon>
        <taxon>Ciliophora</taxon>
        <taxon>Intramacronucleata</taxon>
        <taxon>Oligohymenophorea</taxon>
        <taxon>Scuticociliatia</taxon>
        <taxon>Philasterida</taxon>
        <taxon>Pseudocohnilembidae</taxon>
        <taxon>Pseudocohnilembus</taxon>
    </lineage>
</organism>
<comment type="caution">
    <text evidence="5">The sequence shown here is derived from an EMBL/GenBank/DDBJ whole genome shotgun (WGS) entry which is preliminary data.</text>
</comment>
<keyword evidence="2" id="KW-0274">FAD</keyword>
<evidence type="ECO:0000256" key="3">
    <source>
        <dbReference type="ARBA" id="ARBA00023002"/>
    </source>
</evidence>
<evidence type="ECO:0000256" key="4">
    <source>
        <dbReference type="ARBA" id="ARBA00023033"/>
    </source>
</evidence>
<keyword evidence="4" id="KW-0503">Monooxygenase</keyword>
<dbReference type="InParanoid" id="A0A0V0QQM0"/>
<evidence type="ECO:0000313" key="5">
    <source>
        <dbReference type="EMBL" id="KRX04548.1"/>
    </source>
</evidence>
<dbReference type="AlphaFoldDB" id="A0A0V0QQM0"/>
<keyword evidence="6" id="KW-1185">Reference proteome</keyword>
<proteinExistence type="predicted"/>
<dbReference type="EMBL" id="LDAU01000114">
    <property type="protein sequence ID" value="KRX04548.1"/>
    <property type="molecule type" value="Genomic_DNA"/>
</dbReference>
<accession>A0A0V0QQM0</accession>
<evidence type="ECO:0000313" key="6">
    <source>
        <dbReference type="Proteomes" id="UP000054937"/>
    </source>
</evidence>
<name>A0A0V0QQM0_PSEPJ</name>